<dbReference type="FunFam" id="3.30.40.10:FF:000479">
    <property type="entry name" value="E3 ubiquitin-protein ligase Arkadia"/>
    <property type="match status" value="1"/>
</dbReference>
<evidence type="ECO:0000256" key="2">
    <source>
        <dbReference type="ARBA" id="ARBA00022833"/>
    </source>
</evidence>
<accession>A0A1B0AAE4</accession>
<keyword evidence="2" id="KW-0862">Zinc</keyword>
<dbReference type="EnsemblMetazoa" id="GPAI039268-RA">
    <property type="protein sequence ID" value="GPAI039268-PA"/>
    <property type="gene ID" value="GPAI039268"/>
</dbReference>
<dbReference type="Gene3D" id="3.30.40.10">
    <property type="entry name" value="Zinc/RING finger domain, C3HC4 (zinc finger)"/>
    <property type="match status" value="1"/>
</dbReference>
<dbReference type="SUPFAM" id="SSF57850">
    <property type="entry name" value="RING/U-box"/>
    <property type="match status" value="1"/>
</dbReference>
<feature type="compositionally biased region" description="Basic and acidic residues" evidence="4">
    <location>
        <begin position="344"/>
        <end position="356"/>
    </location>
</feature>
<dbReference type="CDD" id="cd16474">
    <property type="entry name" value="RING-H2_RNF111-like"/>
    <property type="match status" value="1"/>
</dbReference>
<feature type="domain" description="RING-type" evidence="5">
    <location>
        <begin position="1222"/>
        <end position="1263"/>
    </location>
</feature>
<dbReference type="PANTHER" id="PTHR21068">
    <property type="entry name" value="SPARTIN"/>
    <property type="match status" value="1"/>
</dbReference>
<feature type="compositionally biased region" description="Polar residues" evidence="4">
    <location>
        <begin position="494"/>
        <end position="520"/>
    </location>
</feature>
<feature type="compositionally biased region" description="Polar residues" evidence="4">
    <location>
        <begin position="1021"/>
        <end position="1030"/>
    </location>
</feature>
<feature type="region of interest" description="Disordered" evidence="4">
    <location>
        <begin position="339"/>
        <end position="411"/>
    </location>
</feature>
<dbReference type="InterPro" id="IPR009686">
    <property type="entry name" value="Senescence/spartin_C"/>
</dbReference>
<dbReference type="GO" id="GO:0008270">
    <property type="term" value="F:zinc ion binding"/>
    <property type="evidence" value="ECO:0007669"/>
    <property type="project" value="UniProtKB-KW"/>
</dbReference>
<organism evidence="6 7">
    <name type="scientific">Glossina pallidipes</name>
    <name type="common">Tsetse fly</name>
    <dbReference type="NCBI Taxonomy" id="7398"/>
    <lineage>
        <taxon>Eukaryota</taxon>
        <taxon>Metazoa</taxon>
        <taxon>Ecdysozoa</taxon>
        <taxon>Arthropoda</taxon>
        <taxon>Hexapoda</taxon>
        <taxon>Insecta</taxon>
        <taxon>Pterygota</taxon>
        <taxon>Neoptera</taxon>
        <taxon>Endopterygota</taxon>
        <taxon>Diptera</taxon>
        <taxon>Brachycera</taxon>
        <taxon>Muscomorpha</taxon>
        <taxon>Hippoboscoidea</taxon>
        <taxon>Glossinidae</taxon>
        <taxon>Glossina</taxon>
    </lineage>
</organism>
<feature type="compositionally biased region" description="Polar residues" evidence="4">
    <location>
        <begin position="833"/>
        <end position="868"/>
    </location>
</feature>
<feature type="region of interest" description="Disordered" evidence="4">
    <location>
        <begin position="455"/>
        <end position="520"/>
    </location>
</feature>
<evidence type="ECO:0000256" key="3">
    <source>
        <dbReference type="PROSITE-ProRule" id="PRU00175"/>
    </source>
</evidence>
<dbReference type="InterPro" id="IPR013083">
    <property type="entry name" value="Znf_RING/FYVE/PHD"/>
</dbReference>
<dbReference type="GO" id="GO:0051301">
    <property type="term" value="P:cell division"/>
    <property type="evidence" value="ECO:0007669"/>
    <property type="project" value="TreeGrafter"/>
</dbReference>
<dbReference type="Pfam" id="PF06911">
    <property type="entry name" value="Senescence"/>
    <property type="match status" value="1"/>
</dbReference>
<dbReference type="Pfam" id="PF13639">
    <property type="entry name" value="zf-RING_2"/>
    <property type="match status" value="1"/>
</dbReference>
<sequence length="1809" mass="198540">MGRYTHIVMDNEPENIDQQSRALQRNILDSDDVVASSSTGPSSLMSQTAGQQHQCDQLRHAHQHHHHHQHQHVYPQYNALIIDSPNWSGGTNEDLTQLNEFLEEPQLSRLCLRPYQQHPSQQPHTQPPPSPSLHHLHQHHYEQHMHHQFSGTPQRSCAYLAPIAPHSTYNSNQYQAYHVYEDEYASPVVATAAAPSLPPPPPPLPLATSTPATPHIANTDNDSGLEIPDASSTFETESLHPLDTATSHTANVRRTPCTNVIVSGHRGELLRLPRRDLDCLRGASRQRAPNNRDLSEQSSSLSFVSFNDRLDEVASTSSVQTTQSESDVDSCVVEASSPLPAALPHDDVSSETEHVQFAHTRTTNTTTTTSAATLKKQKSTTTNVVGSSPTSSSSASASSSRSGGGNGNSTEHVIDLVESSSNGSQARCLSADNNSNSLNHCDAEAETVAWNLHKPTAQHNDDIPSCSQKADRRTEMESKRRFLGADENRLSKVQKINDNSYNQQQRVRTQGSTEAGASTSNGSYVITYAGQHPPPTRRRRIEALYMAENGQSNTEEARNYTMNVETRGMQSPAGMDAQPSTSKGYGKVRVHEGSKQPVVLTAPDLQLDCLSDTTTTTTDGEDDDVVFVHSNREPILSIDLTADDETSSSTSIAEMLEAPAARSHPTFTENEINSQECTGNGGEFEGVYGMGFVSDPELFSSTSGNTETSRECCSQQMMHTNFIQSHPHWPNMRYGRSAAESSPYVPRRFFPSLQIMSRWPTTSAELNRSSASVCNAAVVSCPTVTSTQDSPLLPQNHNSDRLNNLSRVRPAWQPFRITQTGILANATASSACNSLPSTTNFTEPSESYRSQEPGNLTTAQPTTMTLPQRTPFPEPTRPIRQSQAHFLSREPLPVATLQQSQSGFPEQNAYVSRIESTYSPYSNTNTTMALAPNSEQWNGSGATNFAAANHALQLPSIHLYPDMHASLNIRGLTRSISPPTIATLSSSPGTSNNGNPYCAHFLNHTHAHAHTGHAHDPLAHTHNNYSGTTHGHNHSCHRAGNSHGGPPPYLVHHNLWVRQQSVQELHRRHMTPTPIDLSSNPLNLTSSFRSRFQMPNLCSCVHARNGPVSSLDPAYYPHNSRSQPQHRRSAIRRPSIHHHMFHHYSPVHVEIDLSTPRIYIGSSLRHPGGATLVCIAIIFLGAFKIIKFLSTAPQEMIERNTLPHKYRRVRRPSETDDDAEKCAICLSLFEIGNDVRRLPCMHLFHTDCVDQWLVTNKHCPICRVDIETHLNKDALIATTSSTKMEKAIQLEKKNQLADAINSFELSLKLIDDILRIPVGLPDNIDNVGAEWNNACAIIQKLKAAKSDISGRLNILTNHQSFRGTETAQAQENQDNEMQESHKKKRLLAGDPVTQSHAGINETSRETFKQVLKDLRNILADKSTGVLFDTFFQSQVKLYHIAASGAVQTLAGKTSMSLVMCTVGGQYRHLNGLHFIQCSFAPQSSPQRNGSEAPSTSQEYSMVWAYPLLPNLTICHRTEFGAFIFPDIESDTLGSAFGIILCAPDGSNEDEFLDHQQFFLELLEATLNGTVEEFTDPTFFCQGLAPDASQEVSRRVLTAANFVARNLVKGAEKTGELMTRTTPYIISKMSPAPENAPRVSSGVQTTVQVAKGVTNAAVGVTSWVAGKVGSASMALGRFLAPHIQHHGTNLLQRTCNLDHEQAQTKMEGVLTVAAVAVEGFSTIVDGLEKYGSSAGNVAAGTFDTLGNAFVVSRNANYMLPKGIAKKMVKNTGRAVVSEYKPSIQQESLYIAAGNLYPDLRLLKENVEKNK</sequence>
<reference evidence="6" key="2">
    <citation type="submission" date="2020-05" db="UniProtKB">
        <authorList>
            <consortium name="EnsemblMetazoa"/>
        </authorList>
    </citation>
    <scope>IDENTIFICATION</scope>
    <source>
        <strain evidence="6">IAEA</strain>
    </source>
</reference>
<feature type="region of interest" description="Disordered" evidence="4">
    <location>
        <begin position="192"/>
        <end position="229"/>
    </location>
</feature>
<proteinExistence type="predicted"/>
<dbReference type="GO" id="GO:0030514">
    <property type="term" value="P:negative regulation of BMP signaling pathway"/>
    <property type="evidence" value="ECO:0007669"/>
    <property type="project" value="TreeGrafter"/>
</dbReference>
<dbReference type="SMART" id="SM00184">
    <property type="entry name" value="RING"/>
    <property type="match status" value="1"/>
</dbReference>
<dbReference type="Gene3D" id="1.20.58.80">
    <property type="entry name" value="Phosphotransferase system, lactose/cellobiose-type IIA subunit"/>
    <property type="match status" value="1"/>
</dbReference>
<evidence type="ECO:0000313" key="7">
    <source>
        <dbReference type="Proteomes" id="UP000092445"/>
    </source>
</evidence>
<dbReference type="InterPro" id="IPR001841">
    <property type="entry name" value="Znf_RING"/>
</dbReference>
<dbReference type="Proteomes" id="UP000092445">
    <property type="component" value="Unassembled WGS sequence"/>
</dbReference>
<dbReference type="PROSITE" id="PS50089">
    <property type="entry name" value="ZF_RING_2"/>
    <property type="match status" value="1"/>
</dbReference>
<dbReference type="InterPro" id="IPR045036">
    <property type="entry name" value="Spartin-like"/>
</dbReference>
<feature type="compositionally biased region" description="Low complexity" evidence="4">
    <location>
        <begin position="360"/>
        <end position="401"/>
    </location>
</feature>
<feature type="region of interest" description="Disordered" evidence="4">
    <location>
        <begin position="116"/>
        <end position="149"/>
    </location>
</feature>
<dbReference type="STRING" id="7398.A0A1B0AAE4"/>
<keyword evidence="1 3" id="KW-0863">Zinc-finger</keyword>
<feature type="region of interest" description="Disordered" evidence="4">
    <location>
        <begin position="1364"/>
        <end position="1385"/>
    </location>
</feature>
<evidence type="ECO:0000313" key="6">
    <source>
        <dbReference type="EnsemblMetazoa" id="GPAI039268-PA"/>
    </source>
</evidence>
<dbReference type="PANTHER" id="PTHR21068:SF43">
    <property type="entry name" value="SPARTIN"/>
    <property type="match status" value="1"/>
</dbReference>
<feature type="compositionally biased region" description="Pro residues" evidence="4">
    <location>
        <begin position="196"/>
        <end position="205"/>
    </location>
</feature>
<dbReference type="VEuPathDB" id="VectorBase:GPAI039268"/>
<feature type="region of interest" description="Disordered" evidence="4">
    <location>
        <begin position="1009"/>
        <end position="1041"/>
    </location>
</feature>
<evidence type="ECO:0000256" key="4">
    <source>
        <dbReference type="SAM" id="MobiDB-lite"/>
    </source>
</evidence>
<keyword evidence="1 3" id="KW-0479">Metal-binding</keyword>
<reference evidence="7" key="1">
    <citation type="submission" date="2014-03" db="EMBL/GenBank/DDBJ databases">
        <authorList>
            <person name="Aksoy S."/>
            <person name="Warren W."/>
            <person name="Wilson R.K."/>
        </authorList>
    </citation>
    <scope>NUCLEOTIDE SEQUENCE [LARGE SCALE GENOMIC DNA]</scope>
    <source>
        <strain evidence="7">IAEA</strain>
    </source>
</reference>
<keyword evidence="7" id="KW-1185">Reference proteome</keyword>
<feature type="region of interest" description="Disordered" evidence="4">
    <location>
        <begin position="833"/>
        <end position="870"/>
    </location>
</feature>
<name>A0A1B0AAE4_GLOPL</name>
<protein>
    <submittedName>
        <fullName evidence="6">RING-type domain-containing protein</fullName>
    </submittedName>
</protein>
<feature type="compositionally biased region" description="Basic and acidic residues" evidence="4">
    <location>
        <begin position="469"/>
        <end position="490"/>
    </location>
</feature>
<evidence type="ECO:0000259" key="5">
    <source>
        <dbReference type="PROSITE" id="PS50089"/>
    </source>
</evidence>
<evidence type="ECO:0000256" key="1">
    <source>
        <dbReference type="ARBA" id="ARBA00022771"/>
    </source>
</evidence>
<dbReference type="GO" id="GO:0005886">
    <property type="term" value="C:plasma membrane"/>
    <property type="evidence" value="ECO:0007669"/>
    <property type="project" value="TreeGrafter"/>
</dbReference>